<dbReference type="PANTHER" id="PTHR30069:SF29">
    <property type="entry name" value="HEMOGLOBIN AND HEMOGLOBIN-HAPTOGLOBIN-BINDING PROTEIN 1-RELATED"/>
    <property type="match status" value="1"/>
</dbReference>
<evidence type="ECO:0000256" key="1">
    <source>
        <dbReference type="ARBA" id="ARBA00022729"/>
    </source>
</evidence>
<dbReference type="EMBL" id="AMCI01000552">
    <property type="protein sequence ID" value="EJX08713.1"/>
    <property type="molecule type" value="Genomic_DNA"/>
</dbReference>
<dbReference type="SUPFAM" id="SSF49464">
    <property type="entry name" value="Carboxypeptidase regulatory domain-like"/>
    <property type="match status" value="1"/>
</dbReference>
<dbReference type="SUPFAM" id="SSF56935">
    <property type="entry name" value="Porins"/>
    <property type="match status" value="1"/>
</dbReference>
<dbReference type="InterPro" id="IPR039426">
    <property type="entry name" value="TonB-dep_rcpt-like"/>
</dbReference>
<dbReference type="GO" id="GO:0009279">
    <property type="term" value="C:cell outer membrane"/>
    <property type="evidence" value="ECO:0007669"/>
    <property type="project" value="TreeGrafter"/>
</dbReference>
<organism evidence="2">
    <name type="scientific">gut metagenome</name>
    <dbReference type="NCBI Taxonomy" id="749906"/>
    <lineage>
        <taxon>unclassified sequences</taxon>
        <taxon>metagenomes</taxon>
        <taxon>organismal metagenomes</taxon>
    </lineage>
</organism>
<dbReference type="InterPro" id="IPR008969">
    <property type="entry name" value="CarboxyPept-like_regulatory"/>
</dbReference>
<evidence type="ECO:0000313" key="2">
    <source>
        <dbReference type="EMBL" id="EJX08713.1"/>
    </source>
</evidence>
<reference evidence="2" key="1">
    <citation type="journal article" date="2012" name="PLoS ONE">
        <title>Gene sets for utilization of primary and secondary nutrition supplies in the distal gut of endangered iberian lynx.</title>
        <authorList>
            <person name="Alcaide M."/>
            <person name="Messina E."/>
            <person name="Richter M."/>
            <person name="Bargiela R."/>
            <person name="Peplies J."/>
            <person name="Huws S.A."/>
            <person name="Newbold C.J."/>
            <person name="Golyshin P.N."/>
            <person name="Simon M.A."/>
            <person name="Lopez G."/>
            <person name="Yakimov M.M."/>
            <person name="Ferrer M."/>
        </authorList>
    </citation>
    <scope>NUCLEOTIDE SEQUENCE</scope>
</reference>
<dbReference type="GO" id="GO:0015344">
    <property type="term" value="F:siderophore uptake transmembrane transporter activity"/>
    <property type="evidence" value="ECO:0007669"/>
    <property type="project" value="TreeGrafter"/>
</dbReference>
<sequence>MTFKRIMKNKFWLLFVSLFLGLTFQVSAQSFRYEGKVVDEQHRPLSDVSVSFLRSNRSIDHFTFTDAEGKFAMALDREPSFLSLSFLGYAPQIIPIQDFTSGKTVQLLPADFKLQEVKVKSNRVSIQSDTLSYLVSGFRMPQDRSIADVLKKMPGLEVLPNGTIRFEDKNISKLYIEGMDLMGNNYALATNNLSGKAVKKVEILRNHQQIAALRGKNFSEQAAINLVLEDEVRFALSGSLEGGGGVNDSRNGLWDLRALSLYFGRKHQNLSLYKTNNIGMPVAEELQPQIRDLELSLSETDPLIRLPRIDGNHIDEKHYLDNRDHLAATHHLYRLNPESQLRTQFHYLHSDQKQENETTTQYFYPDQTVIYREQNTIDGSSGQLKGEVTFERNAHRSFIKNILDGSWQKSQADQHFHMNQKPMYQRLGNTRRQLSNRLQLVLPLNEKHLFKLISLNRIEEMPQQLTVTPGIFPELLNQGSAYTSFQQHLKIITGTTRNTTDWQFKLFRFYVGTRLGIDYTQERLTSGICGTGTKEGFASNADFTNHLTFGDLRLHASPHLQYQKGGFRMNLSVPISLHRYRLKDQSAEKRDQRFTRTFVEPALQVNYEMNAFWSLLPTVMYRYQTPSIQQLYTQYLFTQYREASKGTSFETFGQLITTLTLKFNNPMNGWFWSLTGNLIRGDHDQVAKTQQQDGLHATEMVDYPHHTLQWTCRTRLSKTFSFWKTFVGLTAQYLENRRKLMLEEEVVPYQTQSVTVSGNYALQPNRYLSIEGTERFSHTTLSSGILPDSYAIHLNNRIDVNVFPSPHWKFQWGHAWYLNYKPTHSSIYFMNGSLTYTAQPYSIELVANNILNKRMYLQNTLHALTERTVNQQFRPREFLVKVSCLF</sequence>
<dbReference type="PANTHER" id="PTHR30069">
    <property type="entry name" value="TONB-DEPENDENT OUTER MEMBRANE RECEPTOR"/>
    <property type="match status" value="1"/>
</dbReference>
<dbReference type="AlphaFoldDB" id="J9GZJ8"/>
<name>J9GZJ8_9ZZZZ</name>
<proteinExistence type="predicted"/>
<comment type="caution">
    <text evidence="2">The sequence shown here is derived from an EMBL/GenBank/DDBJ whole genome shotgun (WGS) entry which is preliminary data.</text>
</comment>
<keyword evidence="1" id="KW-0732">Signal</keyword>
<protein>
    <recommendedName>
        <fullName evidence="3">TonB-dependent receptor</fullName>
    </recommendedName>
</protein>
<evidence type="ECO:0008006" key="3">
    <source>
        <dbReference type="Google" id="ProtNLM"/>
    </source>
</evidence>
<accession>J9GZJ8</accession>
<dbReference type="GO" id="GO:0044718">
    <property type="term" value="P:siderophore transmembrane transport"/>
    <property type="evidence" value="ECO:0007669"/>
    <property type="project" value="TreeGrafter"/>
</dbReference>
<gene>
    <name evidence="2" type="ORF">EVA_03149</name>
</gene>